<protein>
    <submittedName>
        <fullName evidence="11">Uncharacterized protein</fullName>
    </submittedName>
</protein>
<dbReference type="Pfam" id="PF02537">
    <property type="entry name" value="CRCB"/>
    <property type="match status" value="2"/>
</dbReference>
<gene>
    <name evidence="11" type="ORF">PV11_03003</name>
</gene>
<name>A0A0D1Z0V9_9EURO</name>
<dbReference type="PANTHER" id="PTHR28259">
    <property type="entry name" value="FLUORIDE EXPORT PROTEIN 1-RELATED"/>
    <property type="match status" value="1"/>
</dbReference>
<feature type="transmembrane region" description="Helical" evidence="10">
    <location>
        <begin position="404"/>
        <end position="421"/>
    </location>
</feature>
<evidence type="ECO:0000256" key="10">
    <source>
        <dbReference type="SAM" id="Phobius"/>
    </source>
</evidence>
<feature type="transmembrane region" description="Helical" evidence="10">
    <location>
        <begin position="428"/>
        <end position="448"/>
    </location>
</feature>
<evidence type="ECO:0000256" key="2">
    <source>
        <dbReference type="ARBA" id="ARBA00004651"/>
    </source>
</evidence>
<comment type="similarity">
    <text evidence="7">Belongs to the fluoride channel Fluc/FEX (TC 1.A.43) family.</text>
</comment>
<feature type="compositionally biased region" description="Basic and acidic residues" evidence="9">
    <location>
        <begin position="114"/>
        <end position="125"/>
    </location>
</feature>
<dbReference type="PANTHER" id="PTHR28259:SF1">
    <property type="entry name" value="FLUORIDE EXPORT PROTEIN 1-RELATED"/>
    <property type="match status" value="1"/>
</dbReference>
<feature type="transmembrane region" description="Helical" evidence="10">
    <location>
        <begin position="369"/>
        <end position="392"/>
    </location>
</feature>
<feature type="region of interest" description="Disordered" evidence="9">
    <location>
        <begin position="1"/>
        <end position="182"/>
    </location>
</feature>
<keyword evidence="6 10" id="KW-0472">Membrane</keyword>
<accession>A0A0D1Z0V9</accession>
<organism evidence="11 12">
    <name type="scientific">Exophiala sideris</name>
    <dbReference type="NCBI Taxonomy" id="1016849"/>
    <lineage>
        <taxon>Eukaryota</taxon>
        <taxon>Fungi</taxon>
        <taxon>Dikarya</taxon>
        <taxon>Ascomycota</taxon>
        <taxon>Pezizomycotina</taxon>
        <taxon>Eurotiomycetes</taxon>
        <taxon>Chaetothyriomycetidae</taxon>
        <taxon>Chaetothyriales</taxon>
        <taxon>Herpotrichiellaceae</taxon>
        <taxon>Exophiala</taxon>
    </lineage>
</organism>
<comment type="catalytic activity">
    <reaction evidence="8">
        <text>fluoride(in) = fluoride(out)</text>
        <dbReference type="Rhea" id="RHEA:76159"/>
        <dbReference type="ChEBI" id="CHEBI:17051"/>
    </reaction>
    <physiologicalReaction direction="left-to-right" evidence="8">
        <dbReference type="Rhea" id="RHEA:76160"/>
    </physiologicalReaction>
</comment>
<dbReference type="GO" id="GO:0005886">
    <property type="term" value="C:plasma membrane"/>
    <property type="evidence" value="ECO:0007669"/>
    <property type="project" value="UniProtKB-SubCell"/>
</dbReference>
<feature type="transmembrane region" description="Helical" evidence="10">
    <location>
        <begin position="500"/>
        <end position="523"/>
    </location>
</feature>
<dbReference type="STRING" id="1016849.A0A0D1Z0V9"/>
<keyword evidence="3" id="KW-1003">Cell membrane</keyword>
<evidence type="ECO:0000256" key="3">
    <source>
        <dbReference type="ARBA" id="ARBA00022475"/>
    </source>
</evidence>
<dbReference type="GO" id="GO:1903425">
    <property type="term" value="F:fluoride transmembrane transporter activity"/>
    <property type="evidence" value="ECO:0007669"/>
    <property type="project" value="TreeGrafter"/>
</dbReference>
<reference evidence="11 12" key="1">
    <citation type="submission" date="2015-01" db="EMBL/GenBank/DDBJ databases">
        <title>The Genome Sequence of Exophiala sideris CBS121828.</title>
        <authorList>
            <consortium name="The Broad Institute Genomics Platform"/>
            <person name="Cuomo C."/>
            <person name="de Hoog S."/>
            <person name="Gorbushina A."/>
            <person name="Stielow B."/>
            <person name="Teixiera M."/>
            <person name="Abouelleil A."/>
            <person name="Chapman S.B."/>
            <person name="Priest M."/>
            <person name="Young S.K."/>
            <person name="Wortman J."/>
            <person name="Nusbaum C."/>
            <person name="Birren B."/>
        </authorList>
    </citation>
    <scope>NUCLEOTIDE SEQUENCE [LARGE SCALE GENOMIC DNA]</scope>
    <source>
        <strain evidence="11 12">CBS 121828</strain>
    </source>
</reference>
<evidence type="ECO:0000313" key="11">
    <source>
        <dbReference type="EMBL" id="KIV87459.1"/>
    </source>
</evidence>
<evidence type="ECO:0000256" key="6">
    <source>
        <dbReference type="ARBA" id="ARBA00023136"/>
    </source>
</evidence>
<feature type="compositionally biased region" description="Basic and acidic residues" evidence="9">
    <location>
        <begin position="169"/>
        <end position="182"/>
    </location>
</feature>
<keyword evidence="4 10" id="KW-0812">Transmembrane</keyword>
<dbReference type="OrthoDB" id="409792at2759"/>
<feature type="compositionally biased region" description="Basic and acidic residues" evidence="9">
    <location>
        <begin position="88"/>
        <end position="100"/>
    </location>
</feature>
<feature type="compositionally biased region" description="Acidic residues" evidence="9">
    <location>
        <begin position="46"/>
        <end position="60"/>
    </location>
</feature>
<dbReference type="AlphaFoldDB" id="A0A0D1Z0V9"/>
<comment type="function">
    <text evidence="1">Fluoride channel required for the rapid expulsion of cytoplasmic fluoride.</text>
</comment>
<evidence type="ECO:0000256" key="8">
    <source>
        <dbReference type="ARBA" id="ARBA00035585"/>
    </source>
</evidence>
<dbReference type="Proteomes" id="UP000053599">
    <property type="component" value="Unassembled WGS sequence"/>
</dbReference>
<evidence type="ECO:0000313" key="12">
    <source>
        <dbReference type="Proteomes" id="UP000053599"/>
    </source>
</evidence>
<evidence type="ECO:0000256" key="1">
    <source>
        <dbReference type="ARBA" id="ARBA00002598"/>
    </source>
</evidence>
<dbReference type="HOGENOM" id="CLU_030507_0_0_1"/>
<comment type="subcellular location">
    <subcellularLocation>
        <location evidence="2">Cell membrane</location>
        <topology evidence="2">Multi-pass membrane protein</topology>
    </subcellularLocation>
</comment>
<feature type="transmembrane region" description="Helical" evidence="10">
    <location>
        <begin position="325"/>
        <end position="348"/>
    </location>
</feature>
<dbReference type="InterPro" id="IPR003691">
    <property type="entry name" value="FluC"/>
</dbReference>
<evidence type="ECO:0000256" key="5">
    <source>
        <dbReference type="ARBA" id="ARBA00022989"/>
    </source>
</evidence>
<evidence type="ECO:0000256" key="7">
    <source>
        <dbReference type="ARBA" id="ARBA00035120"/>
    </source>
</evidence>
<keyword evidence="5 10" id="KW-1133">Transmembrane helix</keyword>
<dbReference type="EMBL" id="KN846951">
    <property type="protein sequence ID" value="KIV87459.1"/>
    <property type="molecule type" value="Genomic_DNA"/>
</dbReference>
<sequence length="533" mass="57950">MDNRPTSVLREQRTGDPANTAGPQPPSTYYNTVTSPGKEERGNLAEDGDGDGDNDDESFEITETVMPPPAQRDDPRRASWENMVHQRSRSEKHSDDKQEGDLTEMTIPPPAGPEDPRRDSLENAVRRWSTSRSRRKDHEAALGEVAATEPASEGRRPSDEETPNGHTSPSDEHKLPEEENRDFMPSPWVRELATVSWLIFFSLLGTLARLGVQAVTLYPGTPVTSRVLWANLGGSFIMGFLAEDRRLFRQEWGSPDPKAPASNHGKVKKTIPLYIGLATGFCGSFTSFSSFMRDAFLALTNDLQGPSQTSPYHSQSSIHPRSGGFSFLALLGILILHPAISLAALNVGAQLALLLQPITPTIPVRFARYVLEPIAFVLGIGCWLGAIFMAIWPPGNDIHWRFRAVFPLVFAPPGCLLRFYASKHLNAIIPAFPLGTFVVNIFGTAALGMAFDLQHAGSIGASSPNACAVLQGIMDGFCGCLTTVSTWVAELNSLRRSHSWIYGSTSAGTGLAIMVIIMGSMGWTVGFQSPACS</sequence>
<evidence type="ECO:0000256" key="4">
    <source>
        <dbReference type="ARBA" id="ARBA00022692"/>
    </source>
</evidence>
<evidence type="ECO:0000256" key="9">
    <source>
        <dbReference type="SAM" id="MobiDB-lite"/>
    </source>
</evidence>
<feature type="transmembrane region" description="Helical" evidence="10">
    <location>
        <begin position="271"/>
        <end position="292"/>
    </location>
</feature>
<proteinExistence type="inferred from homology"/>
<feature type="transmembrane region" description="Helical" evidence="10">
    <location>
        <begin position="468"/>
        <end position="488"/>
    </location>
</feature>